<keyword evidence="3" id="KW-1185">Reference proteome</keyword>
<comment type="caution">
    <text evidence="2">The sequence shown here is derived from an EMBL/GenBank/DDBJ whole genome shotgun (WGS) entry which is preliminary data.</text>
</comment>
<accession>A0A430KXE2</accession>
<name>A0A430KXE2_9HYPO</name>
<reference evidence="2 3" key="1">
    <citation type="submission" date="2017-06" db="EMBL/GenBank/DDBJ databases">
        <title>Comparative genomic analysis of Ambrosia Fusariam Clade fungi.</title>
        <authorList>
            <person name="Stajich J.E."/>
            <person name="Carrillo J."/>
            <person name="Kijimoto T."/>
            <person name="Eskalen A."/>
            <person name="O'Donnell K."/>
            <person name="Kasson M."/>
        </authorList>
    </citation>
    <scope>NUCLEOTIDE SEQUENCE [LARGE SCALE GENOMIC DNA]</scope>
    <source>
        <strain evidence="2 3">UCR1854</strain>
    </source>
</reference>
<dbReference type="EMBL" id="MIKF01001217">
    <property type="protein sequence ID" value="RTE68064.1"/>
    <property type="molecule type" value="Genomic_DNA"/>
</dbReference>
<dbReference type="Proteomes" id="UP000287124">
    <property type="component" value="Unassembled WGS sequence"/>
</dbReference>
<dbReference type="AlphaFoldDB" id="A0A430KXE2"/>
<organism evidence="2 3">
    <name type="scientific">Fusarium euwallaceae</name>
    <dbReference type="NCBI Taxonomy" id="1147111"/>
    <lineage>
        <taxon>Eukaryota</taxon>
        <taxon>Fungi</taxon>
        <taxon>Dikarya</taxon>
        <taxon>Ascomycota</taxon>
        <taxon>Pezizomycotina</taxon>
        <taxon>Sordariomycetes</taxon>
        <taxon>Hypocreomycetidae</taxon>
        <taxon>Hypocreales</taxon>
        <taxon>Nectriaceae</taxon>
        <taxon>Fusarium</taxon>
        <taxon>Fusarium solani species complex</taxon>
    </lineage>
</organism>
<evidence type="ECO:0000256" key="1">
    <source>
        <dbReference type="SAM" id="Phobius"/>
    </source>
</evidence>
<keyword evidence="1" id="KW-0812">Transmembrane</keyword>
<feature type="transmembrane region" description="Helical" evidence="1">
    <location>
        <begin position="154"/>
        <end position="176"/>
    </location>
</feature>
<keyword evidence="1" id="KW-0472">Membrane</keyword>
<proteinExistence type="predicted"/>
<feature type="non-terminal residue" evidence="2">
    <location>
        <position position="1"/>
    </location>
</feature>
<evidence type="ECO:0000313" key="2">
    <source>
        <dbReference type="EMBL" id="RTE68064.1"/>
    </source>
</evidence>
<gene>
    <name evidence="2" type="ORF">BHE90_017559</name>
</gene>
<evidence type="ECO:0000313" key="3">
    <source>
        <dbReference type="Proteomes" id="UP000287124"/>
    </source>
</evidence>
<protein>
    <submittedName>
        <fullName evidence="2">Uncharacterized protein</fullName>
    </submittedName>
</protein>
<keyword evidence="1" id="KW-1133">Transmembrane helix</keyword>
<sequence length="198" mass="22143">ESQRRSSLFSPPWKLPCLPSLRACAPHSRPISNIIQHQTDKSTTQQKKSPETSILVLRQRDVTPTITPSRTIVNKARVGHSIPFRKASQPQASALAAATSPPLQSVPFYPSPGDAFDRYIPSKAVKSCLVDHKKHHITSQRIVRQRTYTLSTGHFAASTAAAIIIIIIPTLLSFSFRSRGLVPSDLTRYRLFRWRQPV</sequence>